<accession>A0ABC8BX81</accession>
<proteinExistence type="predicted"/>
<dbReference type="InterPro" id="IPR025361">
    <property type="entry name" value="DUF4265"/>
</dbReference>
<reference evidence="1 2" key="1">
    <citation type="submission" date="2017-04" db="EMBL/GenBank/DDBJ databases">
        <title>The complete genome sequence of Streptomyces albolongus YIM 101047, the producer of novel bafilomycins and novel odoriferous sesquiterpenoids.</title>
        <authorList>
            <person name="Yin M."/>
            <person name="Jiang Y."/>
        </authorList>
    </citation>
    <scope>NUCLEOTIDE SEQUENCE [LARGE SCALE GENOMIC DNA]</scope>
    <source>
        <strain evidence="1 2">YIM 101047</strain>
    </source>
</reference>
<keyword evidence="2" id="KW-1185">Reference proteome</keyword>
<dbReference type="KEGG" id="kab:B7C62_24425"/>
<dbReference type="Proteomes" id="UP000192251">
    <property type="component" value="Chromosome"/>
</dbReference>
<gene>
    <name evidence="1" type="ORF">B7C62_24425</name>
</gene>
<dbReference type="AlphaFoldDB" id="A0ABC8BX81"/>
<protein>
    <recommendedName>
        <fullName evidence="3">DUF4265 domain-containing protein</fullName>
    </recommendedName>
</protein>
<sequence length="175" mass="18829">MSPPDAGPPRPARDDRPPSGIGRYIKVWFRFVPREGWLPYDTEGLWATRLSADTARVANVPFLQDGVAEGETVRFTTDADGVHWATGRVAASGNCTVRVLPVPDGPLGRDAHAVHERFAPFGLGGEVFSADFPLVALTVPGGADLGAIKALLIRGVAEGWWHFEVSCVTDAWRVA</sequence>
<organism evidence="1 2">
    <name type="scientific">Kitasatospora albolonga</name>
    <dbReference type="NCBI Taxonomy" id="68173"/>
    <lineage>
        <taxon>Bacteria</taxon>
        <taxon>Bacillati</taxon>
        <taxon>Actinomycetota</taxon>
        <taxon>Actinomycetes</taxon>
        <taxon>Kitasatosporales</taxon>
        <taxon>Streptomycetaceae</taxon>
        <taxon>Kitasatospora</taxon>
    </lineage>
</organism>
<name>A0ABC8BX81_9ACTN</name>
<evidence type="ECO:0000313" key="2">
    <source>
        <dbReference type="Proteomes" id="UP000192251"/>
    </source>
</evidence>
<dbReference type="RefSeq" id="WP_084749079.1">
    <property type="nucleotide sequence ID" value="NZ_CP020563.1"/>
</dbReference>
<dbReference type="EMBL" id="CP020563">
    <property type="protein sequence ID" value="ARF75031.1"/>
    <property type="molecule type" value="Genomic_DNA"/>
</dbReference>
<evidence type="ECO:0008006" key="3">
    <source>
        <dbReference type="Google" id="ProtNLM"/>
    </source>
</evidence>
<evidence type="ECO:0000313" key="1">
    <source>
        <dbReference type="EMBL" id="ARF75031.1"/>
    </source>
</evidence>
<dbReference type="Pfam" id="PF14085">
    <property type="entry name" value="DUF4265"/>
    <property type="match status" value="1"/>
</dbReference>